<dbReference type="HOGENOM" id="CLU_169069_0_0_9"/>
<dbReference type="AlphaFoldDB" id="B0KB39"/>
<evidence type="ECO:0000313" key="1">
    <source>
        <dbReference type="EMBL" id="ABY95227.1"/>
    </source>
</evidence>
<accession>B0KB39</accession>
<organism evidence="1 2">
    <name type="scientific">Thermoanaerobacter pseudethanolicus (strain ATCC 33223 / 39E)</name>
    <name type="common">Clostridium thermohydrosulfuricum</name>
    <dbReference type="NCBI Taxonomy" id="340099"/>
    <lineage>
        <taxon>Bacteria</taxon>
        <taxon>Bacillati</taxon>
        <taxon>Bacillota</taxon>
        <taxon>Clostridia</taxon>
        <taxon>Thermoanaerobacterales</taxon>
        <taxon>Thermoanaerobacteraceae</taxon>
        <taxon>Thermoanaerobacter</taxon>
    </lineage>
</organism>
<reference evidence="2" key="1">
    <citation type="submission" date="2008-01" db="EMBL/GenBank/DDBJ databases">
        <title>Complete sequence of Thermoanaerobacter pseudethanolicus 39E.</title>
        <authorList>
            <person name="Copeland A."/>
            <person name="Lucas S."/>
            <person name="Lapidus A."/>
            <person name="Barry K."/>
            <person name="Glavina del Rio T."/>
            <person name="Dalin E."/>
            <person name="Tice H."/>
            <person name="Pitluck S."/>
            <person name="Bruce D."/>
            <person name="Goodwin L."/>
            <person name="Saunders E."/>
            <person name="Brettin T."/>
            <person name="Detter J.C."/>
            <person name="Han C."/>
            <person name="Schmutz J."/>
            <person name="Larimer F."/>
            <person name="Land M."/>
            <person name="Hauser L."/>
            <person name="Kyrpides N."/>
            <person name="Lykidis A."/>
            <person name="Hemme C."/>
            <person name="Fields M.W."/>
            <person name="He Z."/>
            <person name="Zhou J."/>
            <person name="Richardson P."/>
        </authorList>
    </citation>
    <scope>NUCLEOTIDE SEQUENCE [LARGE SCALE GENOMIC DNA]</scope>
    <source>
        <strain evidence="2">ATCC 33223 / DSM 2355 / 39E</strain>
    </source>
</reference>
<keyword evidence="2" id="KW-1185">Reference proteome</keyword>
<dbReference type="EMBL" id="CP000924">
    <property type="protein sequence ID" value="ABY95227.1"/>
    <property type="molecule type" value="Genomic_DNA"/>
</dbReference>
<gene>
    <name evidence="1" type="ordered locus">Teth39_1583</name>
</gene>
<dbReference type="RefSeq" id="WP_012269491.1">
    <property type="nucleotide sequence ID" value="NC_010321.1"/>
</dbReference>
<dbReference type="KEGG" id="tpd:Teth39_1583"/>
<name>B0KB39_THEP3</name>
<sequence length="83" mass="9957">MEKKTILPSDKIEEEIREKVEIWETIPAREAEDYYYKVIFPLVIEKFQLDNNTNFHGRYENLILSLGFSFEPLVLTIHTIYSF</sequence>
<protein>
    <submittedName>
        <fullName evidence="1">Uncharacterized protein</fullName>
    </submittedName>
</protein>
<dbReference type="Proteomes" id="UP000002156">
    <property type="component" value="Chromosome"/>
</dbReference>
<evidence type="ECO:0000313" key="2">
    <source>
        <dbReference type="Proteomes" id="UP000002156"/>
    </source>
</evidence>
<proteinExistence type="predicted"/>